<keyword evidence="1" id="KW-0805">Transcription regulation</keyword>
<evidence type="ECO:0000259" key="4">
    <source>
        <dbReference type="PROSITE" id="PS50995"/>
    </source>
</evidence>
<keyword evidence="2" id="KW-0238">DNA-binding</keyword>
<organism evidence="5 6">
    <name type="scientific">Photobacterium sanguinicancri</name>
    <dbReference type="NCBI Taxonomy" id="875932"/>
    <lineage>
        <taxon>Bacteria</taxon>
        <taxon>Pseudomonadati</taxon>
        <taxon>Pseudomonadota</taxon>
        <taxon>Gammaproteobacteria</taxon>
        <taxon>Vibrionales</taxon>
        <taxon>Vibrionaceae</taxon>
        <taxon>Photobacterium</taxon>
    </lineage>
</organism>
<accession>A0ABX4G2L4</accession>
<reference evidence="5 6" key="1">
    <citation type="journal article" date="2016" name="Antonie Van Leeuwenhoek">
        <title>Photobacterium sanguinicancri sp. nov. isolated from marine animals.</title>
        <authorList>
            <person name="Gomez-Gil B."/>
            <person name="Roque A."/>
            <person name="Rotllant G."/>
            <person name="Romalde J.L."/>
            <person name="Doce A."/>
            <person name="Eggermont M."/>
            <person name="Defoirdt T."/>
        </authorList>
    </citation>
    <scope>NUCLEOTIDE SEQUENCE [LARGE SCALE GENOMIC DNA]</scope>
    <source>
        <strain evidence="5 6">CAIM 1827</strain>
    </source>
</reference>
<dbReference type="Pfam" id="PF12802">
    <property type="entry name" value="MarR_2"/>
    <property type="match status" value="1"/>
</dbReference>
<evidence type="ECO:0000256" key="3">
    <source>
        <dbReference type="ARBA" id="ARBA00023163"/>
    </source>
</evidence>
<evidence type="ECO:0000256" key="1">
    <source>
        <dbReference type="ARBA" id="ARBA00023015"/>
    </source>
</evidence>
<dbReference type="Gene3D" id="1.10.10.10">
    <property type="entry name" value="Winged helix-like DNA-binding domain superfamily/Winged helix DNA-binding domain"/>
    <property type="match status" value="1"/>
</dbReference>
<dbReference type="Proteomes" id="UP000215999">
    <property type="component" value="Unassembled WGS sequence"/>
</dbReference>
<comment type="caution">
    <text evidence="5">The sequence shown here is derived from an EMBL/GenBank/DDBJ whole genome shotgun (WGS) entry which is preliminary data.</text>
</comment>
<protein>
    <recommendedName>
        <fullName evidence="4">HTH marR-type domain-containing protein</fullName>
    </recommendedName>
</protein>
<feature type="domain" description="HTH marR-type" evidence="4">
    <location>
        <begin position="4"/>
        <end position="139"/>
    </location>
</feature>
<sequence>MLMNDTLLGLIWNTSRAVQNKAQSTVGQVSPELNAEQTLMLMLLKEEEDGLRPIDIAERLMRSKSSVTSIIKTAQRHGLVATRPHPHKGNSKCVHLTKKGVMVCNSAGNNIHSLLAEVPQGLTDKEVETCRKVLEVTLNCYR</sequence>
<dbReference type="InterPro" id="IPR036390">
    <property type="entry name" value="WH_DNA-bd_sf"/>
</dbReference>
<dbReference type="SMART" id="SM00347">
    <property type="entry name" value="HTH_MARR"/>
    <property type="match status" value="1"/>
</dbReference>
<evidence type="ECO:0000313" key="6">
    <source>
        <dbReference type="Proteomes" id="UP000215999"/>
    </source>
</evidence>
<proteinExistence type="predicted"/>
<keyword evidence="3" id="KW-0804">Transcription</keyword>
<dbReference type="EMBL" id="NOIF01000013">
    <property type="protein sequence ID" value="OZS45276.1"/>
    <property type="molecule type" value="Genomic_DNA"/>
</dbReference>
<gene>
    <name evidence="5" type="ORF">ASV53_04010</name>
</gene>
<dbReference type="PANTHER" id="PTHR42756:SF1">
    <property type="entry name" value="TRANSCRIPTIONAL REPRESSOR OF EMRAB OPERON"/>
    <property type="match status" value="1"/>
</dbReference>
<dbReference type="PANTHER" id="PTHR42756">
    <property type="entry name" value="TRANSCRIPTIONAL REGULATOR, MARR"/>
    <property type="match status" value="1"/>
</dbReference>
<name>A0ABX4G2L4_9GAMM</name>
<dbReference type="PROSITE" id="PS50995">
    <property type="entry name" value="HTH_MARR_2"/>
    <property type="match status" value="1"/>
</dbReference>
<dbReference type="SUPFAM" id="SSF46785">
    <property type="entry name" value="Winged helix' DNA-binding domain"/>
    <property type="match status" value="1"/>
</dbReference>
<evidence type="ECO:0000313" key="5">
    <source>
        <dbReference type="EMBL" id="OZS45276.1"/>
    </source>
</evidence>
<dbReference type="InterPro" id="IPR000835">
    <property type="entry name" value="HTH_MarR-typ"/>
</dbReference>
<evidence type="ECO:0000256" key="2">
    <source>
        <dbReference type="ARBA" id="ARBA00023125"/>
    </source>
</evidence>
<keyword evidence="6" id="KW-1185">Reference proteome</keyword>
<dbReference type="InterPro" id="IPR036388">
    <property type="entry name" value="WH-like_DNA-bd_sf"/>
</dbReference>